<keyword evidence="5" id="KW-1185">Reference proteome</keyword>
<dbReference type="InterPro" id="IPR010920">
    <property type="entry name" value="LSM_dom_sf"/>
</dbReference>
<feature type="domain" description="Mechanosensitive ion channel MscS" evidence="3">
    <location>
        <begin position="198"/>
        <end position="264"/>
    </location>
</feature>
<feature type="transmembrane region" description="Helical" evidence="2">
    <location>
        <begin position="105"/>
        <end position="128"/>
    </location>
</feature>
<dbReference type="PANTHER" id="PTHR30566:SF25">
    <property type="entry name" value="INNER MEMBRANE PROTEIN"/>
    <property type="match status" value="1"/>
</dbReference>
<gene>
    <name evidence="4" type="ORF">SAMN05421823_102241</name>
</gene>
<feature type="transmembrane region" description="Helical" evidence="2">
    <location>
        <begin position="20"/>
        <end position="39"/>
    </location>
</feature>
<organism evidence="4 5">
    <name type="scientific">Catalinimonas alkaloidigena</name>
    <dbReference type="NCBI Taxonomy" id="1075417"/>
    <lineage>
        <taxon>Bacteria</taxon>
        <taxon>Pseudomonadati</taxon>
        <taxon>Bacteroidota</taxon>
        <taxon>Cytophagia</taxon>
        <taxon>Cytophagales</taxon>
        <taxon>Catalimonadaceae</taxon>
        <taxon>Catalinimonas</taxon>
    </lineage>
</organism>
<dbReference type="Proteomes" id="UP000198510">
    <property type="component" value="Unassembled WGS sequence"/>
</dbReference>
<evidence type="ECO:0000313" key="4">
    <source>
        <dbReference type="EMBL" id="SDK24730.1"/>
    </source>
</evidence>
<dbReference type="PANTHER" id="PTHR30566">
    <property type="entry name" value="YNAI-RELATED MECHANOSENSITIVE ION CHANNEL"/>
    <property type="match status" value="1"/>
</dbReference>
<dbReference type="EMBL" id="FNFO01000002">
    <property type="protein sequence ID" value="SDK24730.1"/>
    <property type="molecule type" value="Genomic_DNA"/>
</dbReference>
<dbReference type="SUPFAM" id="SSF50182">
    <property type="entry name" value="Sm-like ribonucleoproteins"/>
    <property type="match status" value="1"/>
</dbReference>
<name>A0A1G9ADY7_9BACT</name>
<dbReference type="GO" id="GO:0008381">
    <property type="term" value="F:mechanosensitive monoatomic ion channel activity"/>
    <property type="evidence" value="ECO:0007669"/>
    <property type="project" value="UniProtKB-ARBA"/>
</dbReference>
<reference evidence="4 5" key="1">
    <citation type="submission" date="2016-10" db="EMBL/GenBank/DDBJ databases">
        <authorList>
            <person name="de Groot N.N."/>
        </authorList>
    </citation>
    <scope>NUCLEOTIDE SEQUENCE [LARGE SCALE GENOMIC DNA]</scope>
    <source>
        <strain evidence="4 5">DSM 25186</strain>
    </source>
</reference>
<keyword evidence="2" id="KW-0812">Transmembrane</keyword>
<dbReference type="STRING" id="1075417.SAMN05421823_102241"/>
<dbReference type="InterPro" id="IPR006685">
    <property type="entry name" value="MscS_channel_2nd"/>
</dbReference>
<dbReference type="GO" id="GO:0016020">
    <property type="term" value="C:membrane"/>
    <property type="evidence" value="ECO:0007669"/>
    <property type="project" value="InterPro"/>
</dbReference>
<dbReference type="AlphaFoldDB" id="A0A1G9ADY7"/>
<proteinExistence type="predicted"/>
<evidence type="ECO:0000256" key="2">
    <source>
        <dbReference type="SAM" id="Phobius"/>
    </source>
</evidence>
<accession>A0A1G9ADY7</accession>
<evidence type="ECO:0000313" key="5">
    <source>
        <dbReference type="Proteomes" id="UP000198510"/>
    </source>
</evidence>
<dbReference type="InterPro" id="IPR011014">
    <property type="entry name" value="MscS_channel_TM-2"/>
</dbReference>
<dbReference type="SUPFAM" id="SSF82861">
    <property type="entry name" value="Mechanosensitive channel protein MscS (YggB), transmembrane region"/>
    <property type="match status" value="1"/>
</dbReference>
<dbReference type="RefSeq" id="WP_245705974.1">
    <property type="nucleotide sequence ID" value="NZ_FNFO01000002.1"/>
</dbReference>
<evidence type="ECO:0000256" key="1">
    <source>
        <dbReference type="SAM" id="MobiDB-lite"/>
    </source>
</evidence>
<feature type="region of interest" description="Disordered" evidence="1">
    <location>
        <begin position="363"/>
        <end position="392"/>
    </location>
</feature>
<feature type="transmembrane region" description="Helical" evidence="2">
    <location>
        <begin position="176"/>
        <end position="195"/>
    </location>
</feature>
<keyword evidence="2" id="KW-1133">Transmembrane helix</keyword>
<feature type="transmembrane region" description="Helical" evidence="2">
    <location>
        <begin position="67"/>
        <end position="85"/>
    </location>
</feature>
<dbReference type="Pfam" id="PF00924">
    <property type="entry name" value="MS_channel_2nd"/>
    <property type="match status" value="1"/>
</dbReference>
<protein>
    <submittedName>
        <fullName evidence="4">Mechanosensitive ion channel</fullName>
    </submittedName>
</protein>
<sequence>MLTAYMDQLNALSPWLQLLFWISAALIGSLIVGLLLRWLMFRVVGYYERTYNYYLLESVIKHLRRPLAVFMPLFILALVIPATPVQALIRELPYVEFTVNKVVKVLLLLALGWLVLRILNVIQDVVFAQYSIATDNNFTARKVRTQMQFIKKLASVAVVIIISSIILMSFESVRQFGTGLLTSAGVAGIIVGFAAQKSIANLLAGFQIAFTQPIRIDDVVIAEGEWGRIEEITLTYVVVCIWDKRRLILPITYFIDHPFQNWTRVSADIMGSVFLYTDYTIPIEPLRDELTRLLESSKLWDRKVNVLQVTDSKEHTLELRALMSAATSSDAWDLRCYVRENLVNFIQKNYPECLPRTRALLARDEPRPSQNGHAHSEEISPGAEPPEKRQEG</sequence>
<keyword evidence="2" id="KW-0472">Membrane</keyword>
<dbReference type="Gene3D" id="1.10.287.1260">
    <property type="match status" value="1"/>
</dbReference>
<feature type="transmembrane region" description="Helical" evidence="2">
    <location>
        <begin position="149"/>
        <end position="170"/>
    </location>
</feature>
<evidence type="ECO:0000259" key="3">
    <source>
        <dbReference type="Pfam" id="PF00924"/>
    </source>
</evidence>